<dbReference type="EMBL" id="OIVN01000061">
    <property type="protein sequence ID" value="SPC73521.1"/>
    <property type="molecule type" value="Genomic_DNA"/>
</dbReference>
<protein>
    <submittedName>
        <fullName evidence="2">Uncharacterized protein</fullName>
    </submittedName>
</protein>
<evidence type="ECO:0000256" key="1">
    <source>
        <dbReference type="SAM" id="MobiDB-lite"/>
    </source>
</evidence>
<evidence type="ECO:0000313" key="2">
    <source>
        <dbReference type="EMBL" id="SPC73521.1"/>
    </source>
</evidence>
<accession>A0A2N9EFT3</accession>
<reference evidence="2" key="1">
    <citation type="submission" date="2018-02" db="EMBL/GenBank/DDBJ databases">
        <authorList>
            <person name="Cohen D.B."/>
            <person name="Kent A.D."/>
        </authorList>
    </citation>
    <scope>NUCLEOTIDE SEQUENCE</scope>
</reference>
<feature type="compositionally biased region" description="Acidic residues" evidence="1">
    <location>
        <begin position="103"/>
        <end position="112"/>
    </location>
</feature>
<feature type="region of interest" description="Disordered" evidence="1">
    <location>
        <begin position="85"/>
        <end position="123"/>
    </location>
</feature>
<organism evidence="2">
    <name type="scientific">Fagus sylvatica</name>
    <name type="common">Beechnut</name>
    <dbReference type="NCBI Taxonomy" id="28930"/>
    <lineage>
        <taxon>Eukaryota</taxon>
        <taxon>Viridiplantae</taxon>
        <taxon>Streptophyta</taxon>
        <taxon>Embryophyta</taxon>
        <taxon>Tracheophyta</taxon>
        <taxon>Spermatophyta</taxon>
        <taxon>Magnoliopsida</taxon>
        <taxon>eudicotyledons</taxon>
        <taxon>Gunneridae</taxon>
        <taxon>Pentapetalae</taxon>
        <taxon>rosids</taxon>
        <taxon>fabids</taxon>
        <taxon>Fagales</taxon>
        <taxon>Fagaceae</taxon>
        <taxon>Fagus</taxon>
    </lineage>
</organism>
<name>A0A2N9EFT3_FAGSY</name>
<gene>
    <name evidence="2" type="ORF">FSB_LOCUS1403</name>
</gene>
<sequence length="123" mass="13740">MAITRYTNVLGYPIPEDAHLATHADLNYMFQLCGNMKTMMADLYTNVLGYPISEDAHPATHADLNYMFHLCGNMKTIMTDLSRDLFSRPPGRSSRGAQVDPYATEDDSDVDCGDPTAQRGRYV</sequence>
<dbReference type="AlphaFoldDB" id="A0A2N9EFT3"/>
<proteinExistence type="predicted"/>